<protein>
    <submittedName>
        <fullName evidence="1">Zinc ABC transporter substrate-binding protein</fullName>
    </submittedName>
</protein>
<dbReference type="AlphaFoldDB" id="A0A345LWT9"/>
<keyword evidence="4" id="KW-1185">Reference proteome</keyword>
<dbReference type="OrthoDB" id="6919103at2"/>
<evidence type="ECO:0000313" key="2">
    <source>
        <dbReference type="EMBL" id="MDT0132573.1"/>
    </source>
</evidence>
<dbReference type="Proteomes" id="UP000674270">
    <property type="component" value="Unassembled WGS sequence"/>
</dbReference>
<accession>A0A345LWT9</accession>
<dbReference type="GeneID" id="89488937"/>
<reference evidence="2 4" key="2">
    <citation type="submission" date="2022-06" db="EMBL/GenBank/DDBJ databases">
        <title>Chromosome and plasmid sequencings of Enterobacteriales species co-exiting double carbapenemases.</title>
        <authorList>
            <person name="Fu Y."/>
        </authorList>
    </citation>
    <scope>NUCLEOTIDE SEQUENCE [LARGE SCALE GENOMIC DNA]</scope>
    <source>
        <strain evidence="2 4">21030615019</strain>
    </source>
</reference>
<organism evidence="1 3">
    <name type="scientific">Providencia huaxiensis</name>
    <dbReference type="NCBI Taxonomy" id="2027290"/>
    <lineage>
        <taxon>Bacteria</taxon>
        <taxon>Pseudomonadati</taxon>
        <taxon>Pseudomonadota</taxon>
        <taxon>Gammaproteobacteria</taxon>
        <taxon>Enterobacterales</taxon>
        <taxon>Morganellaceae</taxon>
        <taxon>Providencia</taxon>
    </lineage>
</organism>
<evidence type="ECO:0000313" key="3">
    <source>
        <dbReference type="Proteomes" id="UP000674270"/>
    </source>
</evidence>
<dbReference type="KEGG" id="prq:CYG50_11440"/>
<comment type="caution">
    <text evidence="1">The sequence shown here is derived from an EMBL/GenBank/DDBJ whole genome shotgun (WGS) entry which is preliminary data.</text>
</comment>
<proteinExistence type="predicted"/>
<sequence length="119" mass="14221">MTKNEIYVDMLFWILPYIRNIQSQDKKIKSKDLSCYYESELIHNLPNKILTNEFTSSDISFLNYQAKYYYENCTPKISVLYSKNIEYIRMLFILVPDELKDQLTWSGPKNNSIINQETN</sequence>
<name>A0A345LWT9_9GAMM</name>
<dbReference type="Proteomes" id="UP001252207">
    <property type="component" value="Unassembled WGS sequence"/>
</dbReference>
<gene>
    <name evidence="1" type="ORF">J7T18_18165</name>
    <name evidence="2" type="ORF">NLX89_04330</name>
</gene>
<dbReference type="RefSeq" id="WP_102139489.1">
    <property type="nucleotide sequence ID" value="NZ_CP031123.2"/>
</dbReference>
<dbReference type="EMBL" id="JAGKLY010000010">
    <property type="protein sequence ID" value="MBQ0270221.1"/>
    <property type="molecule type" value="Genomic_DNA"/>
</dbReference>
<evidence type="ECO:0000313" key="4">
    <source>
        <dbReference type="Proteomes" id="UP001252207"/>
    </source>
</evidence>
<dbReference type="EMBL" id="JANAVW010000001">
    <property type="protein sequence ID" value="MDT0132573.1"/>
    <property type="molecule type" value="Genomic_DNA"/>
</dbReference>
<reference evidence="1" key="1">
    <citation type="submission" date="2021-03" db="EMBL/GenBank/DDBJ databases">
        <authorList>
            <person name="Stanton E."/>
        </authorList>
    </citation>
    <scope>NUCLEOTIDE SEQUENCE</scope>
    <source>
        <strain evidence="1">2020EL-00113</strain>
    </source>
</reference>
<evidence type="ECO:0000313" key="1">
    <source>
        <dbReference type="EMBL" id="MBQ0270221.1"/>
    </source>
</evidence>